<keyword evidence="1" id="KW-0812">Transmembrane</keyword>
<accession>A0ABY2NM47</accession>
<sequence>MPKISRYFIKSGMLYLLFGILVYAYSEFPGSRWEIHLMPVYWHMIALGWITQIIMGVSLWMYPKGKNPGAKNGSNLSWMAYVCLNSGLIFRILSEPFLYLNRDLSIIPFVSSIFLQFAGILCFVLEIWPRLEPPRKK</sequence>
<name>A0ABY2NM47_9LEPT</name>
<evidence type="ECO:0000256" key="1">
    <source>
        <dbReference type="SAM" id="Phobius"/>
    </source>
</evidence>
<evidence type="ECO:0000313" key="2">
    <source>
        <dbReference type="EMBL" id="TGM52256.1"/>
    </source>
</evidence>
<keyword evidence="1" id="KW-0472">Membrane</keyword>
<feature type="transmembrane region" description="Helical" evidence="1">
    <location>
        <begin position="106"/>
        <end position="128"/>
    </location>
</feature>
<gene>
    <name evidence="2" type="ORF">EHQ95_11335</name>
</gene>
<feature type="transmembrane region" description="Helical" evidence="1">
    <location>
        <begin position="7"/>
        <end position="25"/>
    </location>
</feature>
<reference evidence="3" key="1">
    <citation type="journal article" date="2019" name="PLoS Negl. Trop. Dis.">
        <title>Revisiting the worldwide diversity of Leptospira species in the environment.</title>
        <authorList>
            <person name="Vincent A.T."/>
            <person name="Schiettekatte O."/>
            <person name="Bourhy P."/>
            <person name="Veyrier F.J."/>
            <person name="Picardeau M."/>
        </authorList>
    </citation>
    <scope>NUCLEOTIDE SEQUENCE [LARGE SCALE GENOMIC DNA]</scope>
    <source>
        <strain evidence="3">201601955</strain>
    </source>
</reference>
<feature type="transmembrane region" description="Helical" evidence="1">
    <location>
        <begin position="40"/>
        <end position="63"/>
    </location>
</feature>
<comment type="caution">
    <text evidence="2">The sequence shown here is derived from an EMBL/GenBank/DDBJ whole genome shotgun (WGS) entry which is preliminary data.</text>
</comment>
<organism evidence="2 3">
    <name type="scientific">Leptospira vanthielii</name>
    <dbReference type="NCBI Taxonomy" id="293085"/>
    <lineage>
        <taxon>Bacteria</taxon>
        <taxon>Pseudomonadati</taxon>
        <taxon>Spirochaetota</taxon>
        <taxon>Spirochaetia</taxon>
        <taxon>Leptospirales</taxon>
        <taxon>Leptospiraceae</taxon>
        <taxon>Leptospira</taxon>
    </lineage>
</organism>
<proteinExistence type="predicted"/>
<evidence type="ECO:0000313" key="3">
    <source>
        <dbReference type="Proteomes" id="UP000298112"/>
    </source>
</evidence>
<keyword evidence="1" id="KW-1133">Transmembrane helix</keyword>
<dbReference type="Proteomes" id="UP000298112">
    <property type="component" value="Unassembled WGS sequence"/>
</dbReference>
<keyword evidence="3" id="KW-1185">Reference proteome</keyword>
<protein>
    <submittedName>
        <fullName evidence="2">Uncharacterized protein</fullName>
    </submittedName>
</protein>
<dbReference type="EMBL" id="RQHF01000028">
    <property type="protein sequence ID" value="TGM52256.1"/>
    <property type="molecule type" value="Genomic_DNA"/>
</dbReference>
<dbReference type="RefSeq" id="WP_135659185.1">
    <property type="nucleotide sequence ID" value="NZ_RQHF01000028.1"/>
</dbReference>
<feature type="transmembrane region" description="Helical" evidence="1">
    <location>
        <begin position="75"/>
        <end position="94"/>
    </location>
</feature>